<gene>
    <name evidence="2" type="ORF">OB69_04445</name>
</gene>
<accession>A0A0L8AN20</accession>
<protein>
    <recommendedName>
        <fullName evidence="1">HTH LytTR-type domain-containing protein</fullName>
    </recommendedName>
</protein>
<evidence type="ECO:0000313" key="3">
    <source>
        <dbReference type="Proteomes" id="UP000036908"/>
    </source>
</evidence>
<evidence type="ECO:0000259" key="1">
    <source>
        <dbReference type="PROSITE" id="PS50930"/>
    </source>
</evidence>
<dbReference type="PROSITE" id="PS50930">
    <property type="entry name" value="HTH_LYTTR"/>
    <property type="match status" value="1"/>
</dbReference>
<reference evidence="3" key="1">
    <citation type="submission" date="2014-11" db="EMBL/GenBank/DDBJ databases">
        <title>Genome sequencing of Roseivirga sp. D-25.</title>
        <authorList>
            <person name="Selvaratnam C."/>
            <person name="Thevarajoo S."/>
            <person name="Goh K.M."/>
            <person name="Eee R."/>
            <person name="Chan K.-G."/>
            <person name="Chong C.S."/>
        </authorList>
    </citation>
    <scope>NUCLEOTIDE SEQUENCE [LARGE SCALE GENOMIC DNA]</scope>
    <source>
        <strain evidence="3">D-25</strain>
    </source>
</reference>
<dbReference type="AlphaFoldDB" id="A0A0L8AN20"/>
<dbReference type="InterPro" id="IPR046947">
    <property type="entry name" value="LytR-like"/>
</dbReference>
<dbReference type="GO" id="GO:0003677">
    <property type="term" value="F:DNA binding"/>
    <property type="evidence" value="ECO:0007669"/>
    <property type="project" value="InterPro"/>
</dbReference>
<dbReference type="PANTHER" id="PTHR37299">
    <property type="entry name" value="TRANSCRIPTIONAL REGULATOR-RELATED"/>
    <property type="match status" value="1"/>
</dbReference>
<sequence length="108" mass="12698">MFVPDRHSHIRIEKQDIYFVEADGSYIKVFTKSRKFHLSSNLKSFSLQLNDSSFIRVSRKHLINSRHLHKINGNVLHVGPYDVLLSKNQRKNILDRFPILHTKTQTSL</sequence>
<dbReference type="Proteomes" id="UP000036908">
    <property type="component" value="Unassembled WGS sequence"/>
</dbReference>
<dbReference type="EMBL" id="JSVA01000005">
    <property type="protein sequence ID" value="KOF03878.1"/>
    <property type="molecule type" value="Genomic_DNA"/>
</dbReference>
<organism evidence="2 3">
    <name type="scientific">Roseivirga seohaensis subsp. aquiponti</name>
    <dbReference type="NCBI Taxonomy" id="1566026"/>
    <lineage>
        <taxon>Bacteria</taxon>
        <taxon>Pseudomonadati</taxon>
        <taxon>Bacteroidota</taxon>
        <taxon>Cytophagia</taxon>
        <taxon>Cytophagales</taxon>
        <taxon>Roseivirgaceae</taxon>
        <taxon>Roseivirga</taxon>
    </lineage>
</organism>
<dbReference type="SMART" id="SM00850">
    <property type="entry name" value="LytTR"/>
    <property type="match status" value="1"/>
</dbReference>
<proteinExistence type="predicted"/>
<evidence type="ECO:0000313" key="2">
    <source>
        <dbReference type="EMBL" id="KOF03878.1"/>
    </source>
</evidence>
<name>A0A0L8AN20_9BACT</name>
<dbReference type="Pfam" id="PF04397">
    <property type="entry name" value="LytTR"/>
    <property type="match status" value="1"/>
</dbReference>
<dbReference type="Gene3D" id="2.40.50.1020">
    <property type="entry name" value="LytTr DNA-binding domain"/>
    <property type="match status" value="1"/>
</dbReference>
<feature type="domain" description="HTH LytTR-type" evidence="1">
    <location>
        <begin position="1"/>
        <end position="71"/>
    </location>
</feature>
<dbReference type="InterPro" id="IPR007492">
    <property type="entry name" value="LytTR_DNA-bd_dom"/>
</dbReference>
<keyword evidence="3" id="KW-1185">Reference proteome</keyword>
<dbReference type="PANTHER" id="PTHR37299:SF1">
    <property type="entry name" value="STAGE 0 SPORULATION PROTEIN A HOMOLOG"/>
    <property type="match status" value="1"/>
</dbReference>
<dbReference type="PATRIC" id="fig|1566026.4.peg.2711"/>
<dbReference type="GO" id="GO:0000156">
    <property type="term" value="F:phosphorelay response regulator activity"/>
    <property type="evidence" value="ECO:0007669"/>
    <property type="project" value="InterPro"/>
</dbReference>
<comment type="caution">
    <text evidence="2">The sequence shown here is derived from an EMBL/GenBank/DDBJ whole genome shotgun (WGS) entry which is preliminary data.</text>
</comment>